<evidence type="ECO:0000313" key="1">
    <source>
        <dbReference type="EMBL" id="QQO10529.1"/>
    </source>
</evidence>
<gene>
    <name evidence="1" type="ORF">JFL75_06335</name>
</gene>
<evidence type="ECO:0000313" key="2">
    <source>
        <dbReference type="Proteomes" id="UP000595917"/>
    </source>
</evidence>
<protein>
    <submittedName>
        <fullName evidence="1">Uncharacterized protein</fullName>
    </submittedName>
</protein>
<proteinExistence type="predicted"/>
<dbReference type="RefSeq" id="WP_215627833.1">
    <property type="nucleotide sequence ID" value="NZ_CP067089.2"/>
</dbReference>
<dbReference type="Proteomes" id="UP000595917">
    <property type="component" value="Chromosome"/>
</dbReference>
<name>A0A7T7XQ84_9SPIR</name>
<sequence>MERNVKKHMTPREEIIDFYKLVSKSRHCTFDQVRDQFASLRVETMVCDISKSLRQNISSPKQYNEKDIKSDDMYNLMTRDYYGNHRRNSF</sequence>
<dbReference type="EMBL" id="CP067089">
    <property type="protein sequence ID" value="QQO10529.1"/>
    <property type="molecule type" value="Genomic_DNA"/>
</dbReference>
<keyword evidence="2" id="KW-1185">Reference proteome</keyword>
<organism evidence="1 2">
    <name type="scientific">Breznakiella homolactica</name>
    <dbReference type="NCBI Taxonomy" id="2798577"/>
    <lineage>
        <taxon>Bacteria</taxon>
        <taxon>Pseudomonadati</taxon>
        <taxon>Spirochaetota</taxon>
        <taxon>Spirochaetia</taxon>
        <taxon>Spirochaetales</taxon>
        <taxon>Breznakiellaceae</taxon>
        <taxon>Breznakiella</taxon>
    </lineage>
</organism>
<reference evidence="1" key="1">
    <citation type="submission" date="2021-01" db="EMBL/GenBank/DDBJ databases">
        <title>Description of Breznakiella homolactica.</title>
        <authorList>
            <person name="Song Y."/>
            <person name="Brune A."/>
        </authorList>
    </citation>
    <scope>NUCLEOTIDE SEQUENCE</scope>
    <source>
        <strain evidence="1">RmG30</strain>
    </source>
</reference>
<accession>A0A7T7XQ84</accession>
<dbReference type="KEGG" id="bhc:JFL75_06335"/>
<dbReference type="AlphaFoldDB" id="A0A7T7XQ84"/>